<dbReference type="EMBL" id="QJKC01000014">
    <property type="protein sequence ID" value="PXX43595.1"/>
    <property type="molecule type" value="Genomic_DNA"/>
</dbReference>
<dbReference type="OrthoDB" id="9780948at2"/>
<dbReference type="Proteomes" id="UP000248395">
    <property type="component" value="Unassembled WGS sequence"/>
</dbReference>
<accession>A0A318JII4</accession>
<dbReference type="CDD" id="cd00077">
    <property type="entry name" value="HDc"/>
    <property type="match status" value="1"/>
</dbReference>
<dbReference type="AlphaFoldDB" id="A0A318JII4"/>
<dbReference type="Pfam" id="PF13487">
    <property type="entry name" value="HD_5"/>
    <property type="match status" value="1"/>
</dbReference>
<name>A0A318JII4_9NEIS</name>
<keyword evidence="2" id="KW-1185">Reference proteome</keyword>
<organism evidence="1 2">
    <name type="scientific">Aquitalea magnusonii</name>
    <dbReference type="NCBI Taxonomy" id="332411"/>
    <lineage>
        <taxon>Bacteria</taxon>
        <taxon>Pseudomonadati</taxon>
        <taxon>Pseudomonadota</taxon>
        <taxon>Betaproteobacteria</taxon>
        <taxon>Neisseriales</taxon>
        <taxon>Chromobacteriaceae</taxon>
        <taxon>Aquitalea</taxon>
    </lineage>
</organism>
<dbReference type="Gene3D" id="1.10.3210.10">
    <property type="entry name" value="Hypothetical protein af1432"/>
    <property type="match status" value="1"/>
</dbReference>
<gene>
    <name evidence="1" type="ORF">DFR38_11431</name>
</gene>
<sequence length="423" mass="46355">MSNASRAQYSANPHFLHTLSGLLARQAIVVEHAISAPDGSILLTSGSRLQPRHFQLLPQQQLRSPLESSLALPDFAAHRLLREKSDQLLADQALLQLLLQKTTHRHACLAVLENLPLNPALTVLLAMLDQQQLLEHGLLCCLFSLGLALRTGQSSALLEQIALAALFHDIGELYLDAGHPAQVAVGSAPLAWRHRMVHPLIAYRQMLQLGQHPQLEAIALAMLQHHERLDGSGYPRREKEKQLGIAGQLIAVADLSCRLLQKSHPGQRLDIALRIIPGEFHRPAVAVMHRALQQLDKDTAAMPTSAQAMAALHALLKRIGEITHLLLNLQEETLTAAGQAALGRCMGQFDTIQRSLFSTGMQASQPLAQEEDLQLEILLVTEEINWRLRNLGRDLSLAQDKLGPDDAMLFQSLSSVLLAGTPA</sequence>
<proteinExistence type="predicted"/>
<dbReference type="PANTHER" id="PTHR43155:SF2">
    <property type="entry name" value="CYCLIC DI-GMP PHOSPHODIESTERASE PA4108"/>
    <property type="match status" value="1"/>
</dbReference>
<comment type="caution">
    <text evidence="1">The sequence shown here is derived from an EMBL/GenBank/DDBJ whole genome shotgun (WGS) entry which is preliminary data.</text>
</comment>
<dbReference type="PANTHER" id="PTHR43155">
    <property type="entry name" value="CYCLIC DI-GMP PHOSPHODIESTERASE PA4108-RELATED"/>
    <property type="match status" value="1"/>
</dbReference>
<evidence type="ECO:0000313" key="2">
    <source>
        <dbReference type="Proteomes" id="UP000248395"/>
    </source>
</evidence>
<dbReference type="SUPFAM" id="SSF109604">
    <property type="entry name" value="HD-domain/PDEase-like"/>
    <property type="match status" value="1"/>
</dbReference>
<dbReference type="RefSeq" id="WP_059284700.1">
    <property type="nucleotide sequence ID" value="NZ_LNQU01000006.1"/>
</dbReference>
<evidence type="ECO:0000313" key="1">
    <source>
        <dbReference type="EMBL" id="PXX43595.1"/>
    </source>
</evidence>
<protein>
    <submittedName>
        <fullName evidence="1">HD domain-containing protein</fullName>
    </submittedName>
</protein>
<dbReference type="InterPro" id="IPR003607">
    <property type="entry name" value="HD/PDEase_dom"/>
</dbReference>
<reference evidence="1 2" key="1">
    <citation type="submission" date="2018-05" db="EMBL/GenBank/DDBJ databases">
        <title>Genomic Encyclopedia of Type Strains, Phase IV (KMG-IV): sequencing the most valuable type-strain genomes for metagenomic binning, comparative biology and taxonomic classification.</title>
        <authorList>
            <person name="Goeker M."/>
        </authorList>
    </citation>
    <scope>NUCLEOTIDE SEQUENCE [LARGE SCALE GENOMIC DNA]</scope>
    <source>
        <strain evidence="1 2">DSM 25134</strain>
    </source>
</reference>